<dbReference type="Proteomes" id="UP000604046">
    <property type="component" value="Unassembled WGS sequence"/>
</dbReference>
<evidence type="ECO:0000313" key="1">
    <source>
        <dbReference type="EMBL" id="CAE7556234.1"/>
    </source>
</evidence>
<gene>
    <name evidence="1" type="primary">pol</name>
    <name evidence="1" type="ORF">SNAT2548_LOCUS31266</name>
</gene>
<keyword evidence="2" id="KW-1185">Reference proteome</keyword>
<dbReference type="EMBL" id="CAJNDS010002648">
    <property type="protein sequence ID" value="CAE7556234.1"/>
    <property type="molecule type" value="Genomic_DNA"/>
</dbReference>
<evidence type="ECO:0000313" key="2">
    <source>
        <dbReference type="Proteomes" id="UP000604046"/>
    </source>
</evidence>
<proteinExistence type="predicted"/>
<dbReference type="AlphaFoldDB" id="A0A812U8N3"/>
<accession>A0A812U8N3</accession>
<organism evidence="1 2">
    <name type="scientific">Symbiodinium natans</name>
    <dbReference type="NCBI Taxonomy" id="878477"/>
    <lineage>
        <taxon>Eukaryota</taxon>
        <taxon>Sar</taxon>
        <taxon>Alveolata</taxon>
        <taxon>Dinophyceae</taxon>
        <taxon>Suessiales</taxon>
        <taxon>Symbiodiniaceae</taxon>
        <taxon>Symbiodinium</taxon>
    </lineage>
</organism>
<protein>
    <submittedName>
        <fullName evidence="1">Pol protein</fullName>
    </submittedName>
</protein>
<dbReference type="OrthoDB" id="416378at2759"/>
<sequence length="595" mass="67761">MKASEFVVEGWRSSIALFESYILAQVFYDEIDSKAGHYGIRRTGYIPNTSEAINVQGERVFKNMVDVYDGILKEDVEKFFKDVTVNRTMRRRFTGKGGDQVQSAYKLVFDREAQLRPPPSGPEDTSKEDHEKYMRLAMAVAARGGKAGLAKETASLMADVLLQEAQSISNEVVVSAAISCPMCEATFVSENAMRQFFKWRHLKLHIEGGACPKLGGDSFIRSPLDSTQALAKVAAPPAADLPQFAGQNVTDLPLVLREAFLSKLSQWECWLSVPSLMTELRNYCSLCHQWVADFRHVKQHIRMFEDMMEGAGELEASIFAHCFDEGAMQRYMPARAPKRARPEQQFRGMGAGNRFAPVNMYGAPPQQQQAQDPLRLMCRVILQQEETIAHLRHEKCFVMFMKHEQEGILKPLMMVAKEWNEKRSQTPEKLTSPLRTLLLQSMLQELLQRVQKEAATEDGRTALQKKGWLTKENHWPYLAWDSKTKQLVLNQARQRVPHTEIVRLLTWMLREMKGDIIQTFKSRPSLHKMNLQIAPTSTFHLEIALRGQTSLEMHEAFMKLTSNAVTQLIGTAIKRDSLPQTALAKQLADLTFRRR</sequence>
<comment type="caution">
    <text evidence="1">The sequence shown here is derived from an EMBL/GenBank/DDBJ whole genome shotgun (WGS) entry which is preliminary data.</text>
</comment>
<name>A0A812U8N3_9DINO</name>
<reference evidence="1" key="1">
    <citation type="submission" date="2021-02" db="EMBL/GenBank/DDBJ databases">
        <authorList>
            <person name="Dougan E. K."/>
            <person name="Rhodes N."/>
            <person name="Thang M."/>
            <person name="Chan C."/>
        </authorList>
    </citation>
    <scope>NUCLEOTIDE SEQUENCE</scope>
</reference>